<dbReference type="GO" id="GO:0006597">
    <property type="term" value="P:spermine biosynthetic process"/>
    <property type="evidence" value="ECO:0007669"/>
    <property type="project" value="InterPro"/>
</dbReference>
<comment type="catalytic activity">
    <reaction evidence="14">
        <text>S-adenosyl-L-methionine + H(+) = S-adenosyl 3-(methylsulfanyl)propylamine + CO2</text>
        <dbReference type="Rhea" id="RHEA:15981"/>
        <dbReference type="ChEBI" id="CHEBI:15378"/>
        <dbReference type="ChEBI" id="CHEBI:16526"/>
        <dbReference type="ChEBI" id="CHEBI:57443"/>
        <dbReference type="ChEBI" id="CHEBI:59789"/>
        <dbReference type="EC" id="4.1.1.50"/>
    </reaction>
</comment>
<feature type="binding site" evidence="16">
    <location>
        <position position="9"/>
    </location>
    <ligand>
        <name>substrate</name>
    </ligand>
</feature>
<dbReference type="PANTHER" id="PTHR11570">
    <property type="entry name" value="S-ADENOSYLMETHIONINE DECARBOXYLASE"/>
    <property type="match status" value="1"/>
</dbReference>
<feature type="binding site" evidence="16">
    <location>
        <position position="230"/>
    </location>
    <ligand>
        <name>substrate</name>
    </ligand>
</feature>
<keyword evidence="11" id="KW-0456">Lyase</keyword>
<evidence type="ECO:0000256" key="8">
    <source>
        <dbReference type="ARBA" id="ARBA00023066"/>
    </source>
</evidence>
<comment type="similarity">
    <text evidence="3">Belongs to the eukaryotic AdoMetDC family.</text>
</comment>
<keyword evidence="5" id="KW-0949">S-adenosyl-L-methionine</keyword>
<evidence type="ECO:0000256" key="7">
    <source>
        <dbReference type="ARBA" id="ARBA00022813"/>
    </source>
</evidence>
<sequence>MSGNEEHFFEGAEKLLEIWFEETSCNNDDLRNISRSDWEDVLSQVNCEIISFSKNDLIDAFVLSESSMFVSKRRWILKTCGTTTPLKCLSQLIKLASLNGYKIITDLFYSRKNFIRPEAQVTPHKGFTEEVSYLDTLFPNGRSYCLGSMNLECWYLYTFSRSDMKLSPGHMINEGVESDPDQTIEILMQNLDQNAMSVFNKKNILSASDATSMSGIDKILPNMHIDDFLFDPCGYSMNGINEKGEYMTIHITPENLFSYVSFETNVAMTNYRNLINQVINTFKPGKFIVTIFANKNH</sequence>
<keyword evidence="10" id="KW-0865">Zymogen</keyword>
<comment type="cofactor">
    <cofactor evidence="1">
        <name>pyruvate</name>
        <dbReference type="ChEBI" id="CHEBI:15361"/>
    </cofactor>
</comment>
<keyword evidence="7 18" id="KW-0068">Autocatalytic cleavage</keyword>
<evidence type="ECO:0000256" key="6">
    <source>
        <dbReference type="ARBA" id="ARBA00022793"/>
    </source>
</evidence>
<dbReference type="Pfam" id="PF01536">
    <property type="entry name" value="SAM_decarbox"/>
    <property type="match status" value="1"/>
</dbReference>
<keyword evidence="8" id="KW-0745">Spermidine biosynthesis</keyword>
<dbReference type="PANTHER" id="PTHR11570:SF0">
    <property type="entry name" value="S-ADENOSYLMETHIONINE DECARBOXYLASE PROENZYME"/>
    <property type="match status" value="1"/>
</dbReference>
<evidence type="ECO:0000256" key="19">
    <source>
        <dbReference type="PIRSR" id="PIRSR001355-5"/>
    </source>
</evidence>
<comment type="pathway">
    <text evidence="2">Amine and polyamine biosynthesis; S-adenosylmethioninamine biosynthesis; S-adenosylmethioninamine from S-adenosyl-L-methionine: step 1/1.</text>
</comment>
<proteinExistence type="inferred from homology"/>
<feature type="binding site" evidence="16">
    <location>
        <position position="65"/>
    </location>
    <ligand>
        <name>substrate</name>
    </ligand>
</feature>
<protein>
    <recommendedName>
        <fullName evidence="4">adenosylmethionine decarboxylase</fullName>
        <ecNumber evidence="4">4.1.1.50</ecNumber>
    </recommendedName>
</protein>
<evidence type="ECO:0000313" key="21">
    <source>
        <dbReference type="RefSeq" id="XP_015044390.2"/>
    </source>
</evidence>
<feature type="active site" description="Proton donor; for catalytic activity" evidence="15">
    <location>
        <position position="80"/>
    </location>
</feature>
<dbReference type="Gene3D" id="3.60.90.10">
    <property type="entry name" value="S-adenosylmethionine decarboxylase"/>
    <property type="match status" value="1"/>
</dbReference>
<dbReference type="AlphaFoldDB" id="A0A6I8VMF7"/>
<dbReference type="InterPro" id="IPR001985">
    <property type="entry name" value="S-AdoMet_decarboxylase_euk"/>
</dbReference>
<evidence type="ECO:0000256" key="18">
    <source>
        <dbReference type="PIRSR" id="PIRSR001355-4"/>
    </source>
</evidence>
<evidence type="ECO:0000256" key="4">
    <source>
        <dbReference type="ARBA" id="ARBA00012357"/>
    </source>
</evidence>
<keyword evidence="6" id="KW-0210">Decarboxylase</keyword>
<feature type="binding site" evidence="16">
    <location>
        <position position="254"/>
    </location>
    <ligand>
        <name>substrate</name>
    </ligand>
</feature>
<dbReference type="InterPro" id="IPR018166">
    <property type="entry name" value="S-AdoMet_deCO2ase_CS"/>
</dbReference>
<evidence type="ECO:0000256" key="14">
    <source>
        <dbReference type="ARBA" id="ARBA00048112"/>
    </source>
</evidence>
<feature type="chain" id="PRO_5042323757" description="S-adenosylmethionine decarboxylase beta chain" evidence="19">
    <location>
        <begin position="1"/>
        <end position="65"/>
    </location>
</feature>
<dbReference type="InterPro" id="IPR048283">
    <property type="entry name" value="AdoMetDC-like"/>
</dbReference>
<evidence type="ECO:0000256" key="3">
    <source>
        <dbReference type="ARBA" id="ARBA00008466"/>
    </source>
</evidence>
<dbReference type="NCBIfam" id="TIGR00535">
    <property type="entry name" value="SAM_DCase"/>
    <property type="match status" value="1"/>
</dbReference>
<evidence type="ECO:0000256" key="12">
    <source>
        <dbReference type="ARBA" id="ARBA00023270"/>
    </source>
</evidence>
<evidence type="ECO:0000256" key="2">
    <source>
        <dbReference type="ARBA" id="ARBA00004911"/>
    </source>
</evidence>
<organism evidence="20 21">
    <name type="scientific">Drosophila pseudoobscura pseudoobscura</name>
    <name type="common">Fruit fly</name>
    <dbReference type="NCBI Taxonomy" id="46245"/>
    <lineage>
        <taxon>Eukaryota</taxon>
        <taxon>Metazoa</taxon>
        <taxon>Ecdysozoa</taxon>
        <taxon>Arthropoda</taxon>
        <taxon>Hexapoda</taxon>
        <taxon>Insecta</taxon>
        <taxon>Pterygota</taxon>
        <taxon>Neoptera</taxon>
        <taxon>Endopterygota</taxon>
        <taxon>Diptera</taxon>
        <taxon>Brachycera</taxon>
        <taxon>Muscomorpha</taxon>
        <taxon>Ephydroidea</taxon>
        <taxon>Drosophilidae</taxon>
        <taxon>Drosophila</taxon>
        <taxon>Sophophora</taxon>
    </lineage>
</organism>
<evidence type="ECO:0000256" key="15">
    <source>
        <dbReference type="PIRSR" id="PIRSR001355-1"/>
    </source>
</evidence>
<evidence type="ECO:0000256" key="13">
    <source>
        <dbReference type="ARBA" id="ARBA00023317"/>
    </source>
</evidence>
<evidence type="ECO:0000313" key="20">
    <source>
        <dbReference type="Proteomes" id="UP000001819"/>
    </source>
</evidence>
<dbReference type="RefSeq" id="XP_015044390.2">
    <property type="nucleotide sequence ID" value="XM_015188904.2"/>
</dbReference>
<dbReference type="GO" id="GO:0004014">
    <property type="term" value="F:adenosylmethionine decarboxylase activity"/>
    <property type="evidence" value="ECO:0007669"/>
    <property type="project" value="UniProtKB-EC"/>
</dbReference>
<accession>A0A6I8VMF7</accession>
<evidence type="ECO:0000256" key="11">
    <source>
        <dbReference type="ARBA" id="ARBA00023239"/>
    </source>
</evidence>
<dbReference type="ExpressionAtlas" id="A0A6I8VMF7">
    <property type="expression patterns" value="baseline"/>
</dbReference>
<feature type="modified residue" description="Pyruvic acid (Ser); by autocatalysis" evidence="17">
    <location>
        <position position="66"/>
    </location>
</feature>
<evidence type="ECO:0000256" key="10">
    <source>
        <dbReference type="ARBA" id="ARBA00023145"/>
    </source>
</evidence>
<keyword evidence="12" id="KW-0704">Schiff base</keyword>
<gene>
    <name evidence="21" type="primary">SamDC</name>
</gene>
<evidence type="ECO:0000256" key="17">
    <source>
        <dbReference type="PIRSR" id="PIRSR001355-3"/>
    </source>
</evidence>
<evidence type="ECO:0000256" key="1">
    <source>
        <dbReference type="ARBA" id="ARBA00001928"/>
    </source>
</evidence>
<dbReference type="UniPathway" id="UPA00331">
    <property type="reaction ID" value="UER00451"/>
</dbReference>
<dbReference type="InterPro" id="IPR016067">
    <property type="entry name" value="S-AdoMet_deCO2ase_core"/>
</dbReference>
<feature type="active site" description="Proton acceptor; for processing activity" evidence="15">
    <location>
        <position position="250"/>
    </location>
</feature>
<feature type="active site" description="Proton acceptor; for processing activity" evidence="15">
    <location>
        <position position="236"/>
    </location>
</feature>
<evidence type="ECO:0000256" key="16">
    <source>
        <dbReference type="PIRSR" id="PIRSR001355-2"/>
    </source>
</evidence>
<keyword evidence="13" id="KW-0670">Pyruvate</keyword>
<dbReference type="PIRSF" id="PIRSF001355">
    <property type="entry name" value="S-AdenosylMet_decarboxylase"/>
    <property type="match status" value="1"/>
</dbReference>
<dbReference type="SUPFAM" id="SSF56276">
    <property type="entry name" value="S-adenosylmethionine decarboxylase"/>
    <property type="match status" value="1"/>
</dbReference>
<dbReference type="GO" id="GO:0008295">
    <property type="term" value="P:spermidine biosynthetic process"/>
    <property type="evidence" value="ECO:0007669"/>
    <property type="project" value="UniProtKB-KW"/>
</dbReference>
<feature type="active site" description="Schiff-base intermediate with substrate; via pyruvic acid" evidence="15">
    <location>
        <position position="66"/>
    </location>
</feature>
<reference evidence="21" key="1">
    <citation type="submission" date="2025-08" db="UniProtKB">
        <authorList>
            <consortium name="RefSeq"/>
        </authorList>
    </citation>
    <scope>IDENTIFICATION</scope>
    <source>
        <strain evidence="21">MV-25-SWS-2005</strain>
        <tissue evidence="21">Whole body</tissue>
    </source>
</reference>
<dbReference type="PROSITE" id="PS01336">
    <property type="entry name" value="ADOMETDC"/>
    <property type="match status" value="1"/>
</dbReference>
<dbReference type="Proteomes" id="UP000001819">
    <property type="component" value="Chromosome 4"/>
</dbReference>
<keyword evidence="9" id="KW-0620">Polyamine biosynthesis</keyword>
<feature type="site" description="Cleavage (non-hydrolytic); by autolysis" evidence="18">
    <location>
        <begin position="65"/>
        <end position="66"/>
    </location>
</feature>
<dbReference type="KEGG" id="dpo:26533591"/>
<dbReference type="GO" id="GO:0005829">
    <property type="term" value="C:cytosol"/>
    <property type="evidence" value="ECO:0007669"/>
    <property type="project" value="TreeGrafter"/>
</dbReference>
<dbReference type="EC" id="4.1.1.50" evidence="4"/>
<evidence type="ECO:0000256" key="9">
    <source>
        <dbReference type="ARBA" id="ARBA00023115"/>
    </source>
</evidence>
<evidence type="ECO:0000256" key="5">
    <source>
        <dbReference type="ARBA" id="ARBA00022691"/>
    </source>
</evidence>
<name>A0A6I8VMF7_DROPS</name>
<keyword evidence="20" id="KW-1185">Reference proteome</keyword>
<feature type="chain" id="PRO_5042323758" description="S-adenosylmethionine decarboxylase alpha chain" evidence="19">
    <location>
        <begin position="66"/>
        <end position="297"/>
    </location>
</feature>